<name>A0A0J6F8W9_COCPO</name>
<reference evidence="10" key="3">
    <citation type="journal article" date="2010" name="Genome Res.">
        <title>Population genomic sequencing of Coccidioides fungi reveals recent hybridization and transposon control.</title>
        <authorList>
            <person name="Neafsey D.E."/>
            <person name="Barker B.M."/>
            <person name="Sharpton T.J."/>
            <person name="Stajich J.E."/>
            <person name="Park D.J."/>
            <person name="Whiston E."/>
            <person name="Hung C.-Y."/>
            <person name="McMahan C."/>
            <person name="White J."/>
            <person name="Sykes S."/>
            <person name="Heiman D."/>
            <person name="Young S."/>
            <person name="Zeng Q."/>
            <person name="Abouelleil A."/>
            <person name="Aftuck L."/>
            <person name="Bessette D."/>
            <person name="Brown A."/>
            <person name="FitzGerald M."/>
            <person name="Lui A."/>
            <person name="Macdonald J.P."/>
            <person name="Priest M."/>
            <person name="Orbach M.J."/>
            <person name="Galgiani J.N."/>
            <person name="Kirkland T.N."/>
            <person name="Cole G.T."/>
            <person name="Birren B.W."/>
            <person name="Henn M.R."/>
            <person name="Taylor J.W."/>
            <person name="Rounsley S.D."/>
        </authorList>
    </citation>
    <scope>NUCLEOTIDE SEQUENCE [LARGE SCALE GENOMIC DNA]</scope>
    <source>
        <strain evidence="10">RMSCC 3488</strain>
    </source>
</reference>
<dbReference type="InterPro" id="IPR001841">
    <property type="entry name" value="Znf_RING"/>
</dbReference>
<keyword evidence="3" id="KW-0862">Zinc</keyword>
<feature type="compositionally biased region" description="Basic and acidic residues" evidence="7">
    <location>
        <begin position="121"/>
        <end position="141"/>
    </location>
</feature>
<dbReference type="GO" id="GO:0005634">
    <property type="term" value="C:nucleus"/>
    <property type="evidence" value="ECO:0007669"/>
    <property type="project" value="UniProtKB-SubCell"/>
</dbReference>
<evidence type="ECO:0000256" key="7">
    <source>
        <dbReference type="SAM" id="MobiDB-lite"/>
    </source>
</evidence>
<keyword evidence="6" id="KW-0175">Coiled coil</keyword>
<dbReference type="Proteomes" id="UP000054567">
    <property type="component" value="Unassembled WGS sequence"/>
</dbReference>
<sequence>MAHSKRNTSLPHFTSYERSLLRSTWGSQSTRLSRESFLPFSSCRLCLLPARSPVVACATNGDIFCRECAVNDLLAQRKEIKRLEKERELEQQEKEENDERLAQEARERELKEFEMISMGLEDRKRKFSNREQDQDRTREGEGSPNSGEELARKKRKGFELDEMEMKRIAREERERIRKEIQRERSESAKPQMPSFWIPSLTPSTENGANDAKPAKLSPICPASTPTNKHGYSLKYLVSVNFSEVKDDQSGEMIRVCPSCKRALKNGVKAMLTKPCGHVICKPCVEKFMTPHKDPDPHAQDPEETERHGRMLCYVCETDITERKSKKDGKKDKDKEKIRPGLVAICSEGTGFAGGGANLAKKAGTAFQC</sequence>
<feature type="coiled-coil region" evidence="6">
    <location>
        <begin position="66"/>
        <end position="107"/>
    </location>
</feature>
<proteinExistence type="inferred from homology"/>
<dbReference type="PROSITE" id="PS50089">
    <property type="entry name" value="ZF_RING_2"/>
    <property type="match status" value="1"/>
</dbReference>
<evidence type="ECO:0000313" key="9">
    <source>
        <dbReference type="EMBL" id="KMM65710.1"/>
    </source>
</evidence>
<evidence type="ECO:0000256" key="4">
    <source>
        <dbReference type="PIRNR" id="PIRNR023577"/>
    </source>
</evidence>
<evidence type="ECO:0000256" key="3">
    <source>
        <dbReference type="ARBA" id="ARBA00022833"/>
    </source>
</evidence>
<dbReference type="InterPro" id="IPR013083">
    <property type="entry name" value="Znf_RING/FYVE/PHD"/>
</dbReference>
<evidence type="ECO:0000256" key="6">
    <source>
        <dbReference type="SAM" id="Coils"/>
    </source>
</evidence>
<reference evidence="10" key="2">
    <citation type="journal article" date="2009" name="Genome Res.">
        <title>Comparative genomic analyses of the human fungal pathogens Coccidioides and their relatives.</title>
        <authorList>
            <person name="Sharpton T.J."/>
            <person name="Stajich J.E."/>
            <person name="Rounsley S.D."/>
            <person name="Gardner M.J."/>
            <person name="Wortman J.R."/>
            <person name="Jordar V.S."/>
            <person name="Maiti R."/>
            <person name="Kodira C.D."/>
            <person name="Neafsey D.E."/>
            <person name="Zeng Q."/>
            <person name="Hung C.-Y."/>
            <person name="McMahan C."/>
            <person name="Muszewska A."/>
            <person name="Grynberg M."/>
            <person name="Mandel M.A."/>
            <person name="Kellner E.M."/>
            <person name="Barker B.M."/>
            <person name="Galgiani J.N."/>
            <person name="Orbach M.J."/>
            <person name="Kirkland T.N."/>
            <person name="Cole G.T."/>
            <person name="Henn M.R."/>
            <person name="Birren B.W."/>
            <person name="Taylor J.W."/>
        </authorList>
    </citation>
    <scope>NUCLEOTIDE SEQUENCE [LARGE SCALE GENOMIC DNA]</scope>
    <source>
        <strain evidence="10">RMSCC 3488</strain>
    </source>
</reference>
<evidence type="ECO:0000313" key="10">
    <source>
        <dbReference type="Proteomes" id="UP000054567"/>
    </source>
</evidence>
<comment type="similarity">
    <text evidence="4">Belongs to the NOSIP family.</text>
</comment>
<protein>
    <recommendedName>
        <fullName evidence="8">RING-type domain-containing protein</fullName>
    </recommendedName>
</protein>
<evidence type="ECO:0000256" key="2">
    <source>
        <dbReference type="ARBA" id="ARBA00022771"/>
    </source>
</evidence>
<evidence type="ECO:0000256" key="1">
    <source>
        <dbReference type="ARBA" id="ARBA00022723"/>
    </source>
</evidence>
<dbReference type="FunFam" id="3.30.40.10:FF:000673">
    <property type="entry name" value="RING finger domain protein, putative"/>
    <property type="match status" value="1"/>
</dbReference>
<evidence type="ECO:0000256" key="5">
    <source>
        <dbReference type="PROSITE-ProRule" id="PRU00175"/>
    </source>
</evidence>
<dbReference type="OrthoDB" id="116827at2759"/>
<reference evidence="9 10" key="1">
    <citation type="submission" date="2007-06" db="EMBL/GenBank/DDBJ databases">
        <title>The Genome Sequence of Coccidioides posadasii RMSCC_3488.</title>
        <authorList>
            <consortium name="Coccidioides Genome Resources Consortium"/>
            <consortium name="The Broad Institute Genome Sequencing Platform"/>
            <person name="Henn M.R."/>
            <person name="Sykes S."/>
            <person name="Young S."/>
            <person name="Jaffe D."/>
            <person name="Berlin A."/>
            <person name="Alvarez P."/>
            <person name="Butler J."/>
            <person name="Gnerre S."/>
            <person name="Grabherr M."/>
            <person name="Mauceli E."/>
            <person name="Brockman W."/>
            <person name="Kodira C."/>
            <person name="Alvarado L."/>
            <person name="Zeng Q."/>
            <person name="Crawford M."/>
            <person name="Antoine C."/>
            <person name="Devon K."/>
            <person name="Galgiani J."/>
            <person name="Orsborn K."/>
            <person name="Lewis M.L."/>
            <person name="Nusbaum C."/>
            <person name="Galagan J."/>
            <person name="Birren B."/>
        </authorList>
    </citation>
    <scope>NUCLEOTIDE SEQUENCE [LARGE SCALE GENOMIC DNA]</scope>
    <source>
        <strain evidence="9 10">RMSCC 3488</strain>
    </source>
</reference>
<gene>
    <name evidence="9" type="ORF">CPAG_02056</name>
</gene>
<dbReference type="AlphaFoldDB" id="A0A0J6F8W9"/>
<dbReference type="Gene3D" id="3.30.40.10">
    <property type="entry name" value="Zinc/RING finger domain, C3HC4 (zinc finger)"/>
    <property type="match status" value="1"/>
</dbReference>
<keyword evidence="4" id="KW-0539">Nucleus</keyword>
<dbReference type="GO" id="GO:0061630">
    <property type="term" value="F:ubiquitin protein ligase activity"/>
    <property type="evidence" value="ECO:0007669"/>
    <property type="project" value="InterPro"/>
</dbReference>
<dbReference type="PROSITE" id="PS00518">
    <property type="entry name" value="ZF_RING_1"/>
    <property type="match status" value="1"/>
</dbReference>
<dbReference type="SUPFAM" id="SSF57850">
    <property type="entry name" value="RING/U-box"/>
    <property type="match status" value="1"/>
</dbReference>
<dbReference type="PANTHER" id="PTHR13063">
    <property type="entry name" value="ENOS INTERACTING PROTEIN"/>
    <property type="match status" value="1"/>
</dbReference>
<keyword evidence="2 5" id="KW-0863">Zinc-finger</keyword>
<keyword evidence="1" id="KW-0479">Metal-binding</keyword>
<organism evidence="9 10">
    <name type="scientific">Coccidioides posadasii RMSCC 3488</name>
    <dbReference type="NCBI Taxonomy" id="454284"/>
    <lineage>
        <taxon>Eukaryota</taxon>
        <taxon>Fungi</taxon>
        <taxon>Dikarya</taxon>
        <taxon>Ascomycota</taxon>
        <taxon>Pezizomycotina</taxon>
        <taxon>Eurotiomycetes</taxon>
        <taxon>Eurotiomycetidae</taxon>
        <taxon>Onygenales</taxon>
        <taxon>Onygenaceae</taxon>
        <taxon>Coccidioides</taxon>
    </lineage>
</organism>
<dbReference type="GO" id="GO:0008270">
    <property type="term" value="F:zinc ion binding"/>
    <property type="evidence" value="ECO:0007669"/>
    <property type="project" value="UniProtKB-KW"/>
</dbReference>
<dbReference type="EMBL" id="DS268109">
    <property type="protein sequence ID" value="KMM65710.1"/>
    <property type="molecule type" value="Genomic_DNA"/>
</dbReference>
<dbReference type="InterPro" id="IPR016818">
    <property type="entry name" value="NOSIP"/>
</dbReference>
<feature type="domain" description="RING-type" evidence="8">
    <location>
        <begin position="256"/>
        <end position="316"/>
    </location>
</feature>
<dbReference type="VEuPathDB" id="FungiDB:CPAG_02056"/>
<accession>A0A0J6F8W9</accession>
<dbReference type="InterPro" id="IPR017907">
    <property type="entry name" value="Znf_RING_CS"/>
</dbReference>
<dbReference type="Pfam" id="PF13445">
    <property type="entry name" value="zf-RING_UBOX"/>
    <property type="match status" value="1"/>
</dbReference>
<feature type="region of interest" description="Disordered" evidence="7">
    <location>
        <begin position="121"/>
        <end position="157"/>
    </location>
</feature>
<evidence type="ECO:0000259" key="8">
    <source>
        <dbReference type="PROSITE" id="PS50089"/>
    </source>
</evidence>
<dbReference type="InterPro" id="IPR027370">
    <property type="entry name" value="Znf-RING_euk"/>
</dbReference>
<dbReference type="PIRSF" id="PIRSF023577">
    <property type="entry name" value="ENOS_interacting"/>
    <property type="match status" value="1"/>
</dbReference>
<comment type="subcellular location">
    <subcellularLocation>
        <location evidence="4">Nucleus</location>
    </subcellularLocation>
</comment>
<dbReference type="PANTHER" id="PTHR13063:SF10">
    <property type="entry name" value="NITRIC OXIDE SYNTHASE-INTERACTING PROTEIN"/>
    <property type="match status" value="1"/>
</dbReference>